<dbReference type="RefSeq" id="WP_013679569.1">
    <property type="nucleotide sequence ID" value="NC_015315.1"/>
</dbReference>
<proteinExistence type="predicted"/>
<keyword evidence="3" id="KW-1185">Reference proteome</keyword>
<organism evidence="2 3">
    <name type="scientific">Thermoproteus uzoniensis (strain 768-20)</name>
    <dbReference type="NCBI Taxonomy" id="999630"/>
    <lineage>
        <taxon>Archaea</taxon>
        <taxon>Thermoproteota</taxon>
        <taxon>Thermoprotei</taxon>
        <taxon>Thermoproteales</taxon>
        <taxon>Thermoproteaceae</taxon>
        <taxon>Thermoproteus</taxon>
    </lineage>
</organism>
<feature type="domain" description="FAD/NAD(P)-binding" evidence="1">
    <location>
        <begin position="3"/>
        <end position="114"/>
    </location>
</feature>
<dbReference type="OrthoDB" id="26124at2157"/>
<dbReference type="GeneID" id="10360282"/>
<dbReference type="InterPro" id="IPR023753">
    <property type="entry name" value="FAD/NAD-binding_dom"/>
</dbReference>
<name>F2L4Q5_THEU7</name>
<protein>
    <submittedName>
        <fullName evidence="2">FAD-dependent pyridine nucleotide-disulfide oxidoreductase</fullName>
    </submittedName>
</protein>
<gene>
    <name evidence="2" type="ordered locus">TUZN_0743</name>
</gene>
<evidence type="ECO:0000313" key="2">
    <source>
        <dbReference type="EMBL" id="AEA12233.1"/>
    </source>
</evidence>
<dbReference type="InterPro" id="IPR052541">
    <property type="entry name" value="SQRD"/>
</dbReference>
<dbReference type="Pfam" id="PF07992">
    <property type="entry name" value="Pyr_redox_2"/>
    <property type="match status" value="1"/>
</dbReference>
<accession>F2L4Q5</accession>
<dbReference type="STRING" id="999630.TUZN_0743"/>
<dbReference type="AlphaFoldDB" id="F2L4Q5"/>
<dbReference type="InterPro" id="IPR036188">
    <property type="entry name" value="FAD/NAD-bd_sf"/>
</dbReference>
<dbReference type="eggNOG" id="arCOG05543">
    <property type="taxonomic scope" value="Archaea"/>
</dbReference>
<evidence type="ECO:0000259" key="1">
    <source>
        <dbReference type="Pfam" id="PF07992"/>
    </source>
</evidence>
<dbReference type="EMBL" id="CP002590">
    <property type="protein sequence ID" value="AEA12233.1"/>
    <property type="molecule type" value="Genomic_DNA"/>
</dbReference>
<dbReference type="Proteomes" id="UP000008138">
    <property type="component" value="Chromosome"/>
</dbReference>
<dbReference type="KEGG" id="tuz:TUZN_0743"/>
<reference key="2">
    <citation type="submission" date="2011-03" db="EMBL/GenBank/DDBJ databases">
        <title>Complete genome sequence of the thermoacidophilic crenarchaeon Thermoproteus uzoniensis 768-20.</title>
        <authorList>
            <person name="Mardanov A.V."/>
            <person name="Gumerov V.M."/>
            <person name="Beletsky A.V."/>
            <person name="Prokofeva M.I."/>
            <person name="Bonch-Osmolovskaya E.A."/>
            <person name="Ravin N.V."/>
            <person name="Skryabin K.G."/>
        </authorList>
    </citation>
    <scope>NUCLEOTIDE SEQUENCE</scope>
    <source>
        <strain>768-20</strain>
    </source>
</reference>
<sequence length="316" mass="35177">MRRVVVVGGGIAGIYFAYRLLQAVQAEVVLVEPKPVHEFVIGIPMAYGGLVAFRDLIFPLSQLKKVRHVWDHATALDGTCVRLSNARNVCGDYVVLAPGSYKVGTAEYWSVEGAERLYELMMRTRAVRFIVSEFTPVIGFQEIAYAVKTRFPEKEVSVHLIYVSDDYVFLLEPWKAKAKEIGVEVTGDPPPHKAVDELHISVPAVRPHPLTAGLELKPETLETQYERVYLIGDSALLKLGLPPIGWGSLWQASLAAQAVASEISKGYIEISPDEWSSQSDPESFKRWLTFRMATGTPLVHLKGLYQLWARNVVASL</sequence>
<reference evidence="2 3" key="1">
    <citation type="journal article" date="2011" name="J. Bacteriol.">
        <title>Complete genome sequence of the thermoacidophilic crenarchaeon Thermoproteus uzoniensis 768-20.</title>
        <authorList>
            <person name="Mardanov A.V."/>
            <person name="Gumerov V.M."/>
            <person name="Beletsky A.V."/>
            <person name="Prokofeva M.I."/>
            <person name="Bonch-Osmolovskaya E.A."/>
            <person name="Ravin N.V."/>
            <person name="Skryabin K.G."/>
        </authorList>
    </citation>
    <scope>NUCLEOTIDE SEQUENCE [LARGE SCALE GENOMIC DNA]</scope>
    <source>
        <strain evidence="2 3">768-20</strain>
    </source>
</reference>
<dbReference type="Gene3D" id="3.50.50.100">
    <property type="match status" value="1"/>
</dbReference>
<dbReference type="PANTHER" id="PTHR43755">
    <property type="match status" value="1"/>
</dbReference>
<dbReference type="GO" id="GO:0016491">
    <property type="term" value="F:oxidoreductase activity"/>
    <property type="evidence" value="ECO:0007669"/>
    <property type="project" value="InterPro"/>
</dbReference>
<dbReference type="HOGENOM" id="CLU_878845_0_0_2"/>
<dbReference type="SUPFAM" id="SSF51905">
    <property type="entry name" value="FAD/NAD(P)-binding domain"/>
    <property type="match status" value="1"/>
</dbReference>
<evidence type="ECO:0000313" key="3">
    <source>
        <dbReference type="Proteomes" id="UP000008138"/>
    </source>
</evidence>
<dbReference type="PANTHER" id="PTHR43755:SF1">
    <property type="entry name" value="FAD-DEPENDENT PYRIDINE NUCLEOTIDE-DISULPHIDE OXIDOREDUCTASE"/>
    <property type="match status" value="1"/>
</dbReference>